<protein>
    <submittedName>
        <fullName evidence="2">Peptidyl-arginine deiminase family protein</fullName>
    </submittedName>
</protein>
<proteinExistence type="predicted"/>
<dbReference type="AlphaFoldDB" id="A0A179EYS0"/>
<evidence type="ECO:0000256" key="1">
    <source>
        <dbReference type="ARBA" id="ARBA00022801"/>
    </source>
</evidence>
<evidence type="ECO:0000313" key="2">
    <source>
        <dbReference type="EMBL" id="OAQ58318.1"/>
    </source>
</evidence>
<dbReference type="GO" id="GO:0004668">
    <property type="term" value="F:protein-arginine deiminase activity"/>
    <property type="evidence" value="ECO:0007669"/>
    <property type="project" value="InterPro"/>
</dbReference>
<dbReference type="STRING" id="1380566.A0A179EYS0"/>
<sequence>MAITSVFHMPFEGKQHARTLTAWPDQISQKDNVDLKGAETDVAAIANAIVKFEPVTLLCNPKNISKAKALVSPLVDIKEIEVDELWIRDTGPVYVTDANGQLVGLDLNFNYWGNKYPGTVDSKVASLALAKDGTKRIQAPFVAEGGAIEVDGEGTLLATESSLINDNRNPGMTKADLERHFKSYLGVTKVIWVKGAKDQDITDWHIDALARFACPGTVLLSQPGTESSQVVTDTFKNAKSVLEAETDAKGRKLQVYEVEEANPSLFDGEPYQVVLSYLNYLLVNGGVLIPAFGDEAADGKALRLFKKVFPDREVAQVHLSTLRRLGGGIHCATQQVPEV</sequence>
<keyword evidence="3" id="KW-1185">Reference proteome</keyword>
<dbReference type="GO" id="GO:0047632">
    <property type="term" value="F:agmatine deiminase activity"/>
    <property type="evidence" value="ECO:0007669"/>
    <property type="project" value="TreeGrafter"/>
</dbReference>
<dbReference type="Gene3D" id="3.75.10.10">
    <property type="entry name" value="L-arginine/glycine Amidinotransferase, Chain A"/>
    <property type="match status" value="1"/>
</dbReference>
<dbReference type="SUPFAM" id="SSF55909">
    <property type="entry name" value="Pentein"/>
    <property type="match status" value="1"/>
</dbReference>
<comment type="caution">
    <text evidence="2">The sequence shown here is derived from an EMBL/GenBank/DDBJ whole genome shotgun (WGS) entry which is preliminary data.</text>
</comment>
<dbReference type="PANTHER" id="PTHR31377">
    <property type="entry name" value="AGMATINE DEIMINASE-RELATED"/>
    <property type="match status" value="1"/>
</dbReference>
<accession>A0A179EYS0</accession>
<dbReference type="KEGG" id="pchm:VFPPC_14942"/>
<dbReference type="InterPro" id="IPR007466">
    <property type="entry name" value="Peptidyl-Arg-deiminase_porph"/>
</dbReference>
<dbReference type="RefSeq" id="XP_018136495.1">
    <property type="nucleotide sequence ID" value="XM_018292707.1"/>
</dbReference>
<dbReference type="Pfam" id="PF04371">
    <property type="entry name" value="PAD_porph"/>
    <property type="match status" value="1"/>
</dbReference>
<dbReference type="PANTHER" id="PTHR31377:SF0">
    <property type="entry name" value="AGMATINE DEIMINASE-RELATED"/>
    <property type="match status" value="1"/>
</dbReference>
<dbReference type="OrthoDB" id="544103at2759"/>
<dbReference type="Proteomes" id="UP000078397">
    <property type="component" value="Unassembled WGS sequence"/>
</dbReference>
<name>A0A179EYS0_METCM</name>
<evidence type="ECO:0000313" key="3">
    <source>
        <dbReference type="Proteomes" id="UP000078397"/>
    </source>
</evidence>
<dbReference type="EMBL" id="LSBJ02000027">
    <property type="protein sequence ID" value="OAQ58318.1"/>
    <property type="molecule type" value="Genomic_DNA"/>
</dbReference>
<organism evidence="2 3">
    <name type="scientific">Pochonia chlamydosporia 170</name>
    <dbReference type="NCBI Taxonomy" id="1380566"/>
    <lineage>
        <taxon>Eukaryota</taxon>
        <taxon>Fungi</taxon>
        <taxon>Dikarya</taxon>
        <taxon>Ascomycota</taxon>
        <taxon>Pezizomycotina</taxon>
        <taxon>Sordariomycetes</taxon>
        <taxon>Hypocreomycetidae</taxon>
        <taxon>Hypocreales</taxon>
        <taxon>Clavicipitaceae</taxon>
        <taxon>Pochonia</taxon>
    </lineage>
</organism>
<reference evidence="2 3" key="1">
    <citation type="journal article" date="2016" name="PLoS Pathog.">
        <title>Biosynthesis of antibiotic leucinostatins in bio-control fungus Purpureocillium lilacinum and their inhibition on phytophthora revealed by genome mining.</title>
        <authorList>
            <person name="Wang G."/>
            <person name="Liu Z."/>
            <person name="Lin R."/>
            <person name="Li E."/>
            <person name="Mao Z."/>
            <person name="Ling J."/>
            <person name="Yang Y."/>
            <person name="Yin W.B."/>
            <person name="Xie B."/>
        </authorList>
    </citation>
    <scope>NUCLEOTIDE SEQUENCE [LARGE SCALE GENOMIC DNA]</scope>
    <source>
        <strain evidence="2">170</strain>
    </source>
</reference>
<keyword evidence="1" id="KW-0378">Hydrolase</keyword>
<dbReference type="GeneID" id="28856701"/>
<gene>
    <name evidence="2" type="ORF">VFPPC_14942</name>
</gene>
<dbReference type="GO" id="GO:0009446">
    <property type="term" value="P:putrescine biosynthetic process"/>
    <property type="evidence" value="ECO:0007669"/>
    <property type="project" value="InterPro"/>
</dbReference>